<evidence type="ECO:0000313" key="2">
    <source>
        <dbReference type="Proteomes" id="UP000289738"/>
    </source>
</evidence>
<accession>A0A445D175</accession>
<evidence type="ECO:0000313" key="1">
    <source>
        <dbReference type="EMBL" id="RYR56908.1"/>
    </source>
</evidence>
<reference evidence="1 2" key="1">
    <citation type="submission" date="2019-01" db="EMBL/GenBank/DDBJ databases">
        <title>Sequencing of cultivated peanut Arachis hypogaea provides insights into genome evolution and oil improvement.</title>
        <authorList>
            <person name="Chen X."/>
        </authorList>
    </citation>
    <scope>NUCLEOTIDE SEQUENCE [LARGE SCALE GENOMIC DNA]</scope>
    <source>
        <strain evidence="2">cv. Fuhuasheng</strain>
        <tissue evidence="1">Leaves</tissue>
    </source>
</reference>
<dbReference type="AlphaFoldDB" id="A0A445D175"/>
<name>A0A445D175_ARAHY</name>
<dbReference type="EMBL" id="SDMP01000005">
    <property type="protein sequence ID" value="RYR56908.1"/>
    <property type="molecule type" value="Genomic_DNA"/>
</dbReference>
<sequence>MDVLHLPKGREAPGCYRRVAKLLHPASHSLPPDPTVTASLIAASIGLVEHHGLRITVADARFCKPLDCFLIRS</sequence>
<gene>
    <name evidence="1" type="ORF">Ahy_A05g022648</name>
</gene>
<dbReference type="Proteomes" id="UP000289738">
    <property type="component" value="Chromosome A05"/>
</dbReference>
<protein>
    <submittedName>
        <fullName evidence="1">Uncharacterized protein</fullName>
    </submittedName>
</protein>
<comment type="caution">
    <text evidence="1">The sequence shown here is derived from an EMBL/GenBank/DDBJ whole genome shotgun (WGS) entry which is preliminary data.</text>
</comment>
<proteinExistence type="predicted"/>
<organism evidence="1 2">
    <name type="scientific">Arachis hypogaea</name>
    <name type="common">Peanut</name>
    <dbReference type="NCBI Taxonomy" id="3818"/>
    <lineage>
        <taxon>Eukaryota</taxon>
        <taxon>Viridiplantae</taxon>
        <taxon>Streptophyta</taxon>
        <taxon>Embryophyta</taxon>
        <taxon>Tracheophyta</taxon>
        <taxon>Spermatophyta</taxon>
        <taxon>Magnoliopsida</taxon>
        <taxon>eudicotyledons</taxon>
        <taxon>Gunneridae</taxon>
        <taxon>Pentapetalae</taxon>
        <taxon>rosids</taxon>
        <taxon>fabids</taxon>
        <taxon>Fabales</taxon>
        <taxon>Fabaceae</taxon>
        <taxon>Papilionoideae</taxon>
        <taxon>50 kb inversion clade</taxon>
        <taxon>dalbergioids sensu lato</taxon>
        <taxon>Dalbergieae</taxon>
        <taxon>Pterocarpus clade</taxon>
        <taxon>Arachis</taxon>
    </lineage>
</organism>
<keyword evidence="2" id="KW-1185">Reference proteome</keyword>